<reference evidence="3" key="2">
    <citation type="submission" date="2022-03" db="EMBL/GenBank/DDBJ databases">
        <title>Genome Encyclopedia of Bacteria and Archaea VI: Functional Genomics of Type Strains.</title>
        <authorList>
            <person name="Whitman W."/>
        </authorList>
    </citation>
    <scope>NUCLEOTIDE SEQUENCE</scope>
    <source>
        <strain evidence="3">HSC-15S17</strain>
    </source>
</reference>
<evidence type="ECO:0000313" key="5">
    <source>
        <dbReference type="Proteomes" id="UP001162889"/>
    </source>
</evidence>
<keyword evidence="5" id="KW-1185">Reference proteome</keyword>
<accession>A0AA41L876</accession>
<evidence type="ECO:0000313" key="4">
    <source>
        <dbReference type="Proteomes" id="UP001155901"/>
    </source>
</evidence>
<name>A0AA41L876_9BURK</name>
<dbReference type="EMBL" id="JALJZU010000001">
    <property type="protein sequence ID" value="MCP2007050.1"/>
    <property type="molecule type" value="Genomic_DNA"/>
</dbReference>
<protein>
    <submittedName>
        <fullName evidence="2">DUF1566 domain-containing protein</fullName>
    </submittedName>
</protein>
<evidence type="ECO:0000313" key="3">
    <source>
        <dbReference type="EMBL" id="MCP2007050.1"/>
    </source>
</evidence>
<comment type="caution">
    <text evidence="2">The sequence shown here is derived from an EMBL/GenBank/DDBJ whole genome shotgun (WGS) entry which is preliminary data.</text>
</comment>
<dbReference type="Proteomes" id="UP001162889">
    <property type="component" value="Unassembled WGS sequence"/>
</dbReference>
<sequence length="210" mass="22147">MNQALAAAPVFAASALPAIGAPLEGGYFTGITIENGQMFANVTAGATGELRGKWNESLDLVAGAMSRTDGLSNTQAMAAAGSELALAVLALTTNGFSDWSIPARDQQELQYRHLKPTDRENYADGIDGVNPGSLPVGTAYTDESPMQTTVENFRAGGADAFDDDEWYWSSTQHADYPAGAWGQVFDNGGQGNDHKSYAGAARAVRRLPIQ</sequence>
<dbReference type="Proteomes" id="UP001155901">
    <property type="component" value="Unassembled WGS sequence"/>
</dbReference>
<evidence type="ECO:0000256" key="1">
    <source>
        <dbReference type="SAM" id="SignalP"/>
    </source>
</evidence>
<gene>
    <name evidence="2" type="ORF">KVP70_13485</name>
    <name evidence="3" type="ORF">L1274_000738</name>
</gene>
<feature type="signal peptide" evidence="1">
    <location>
        <begin position="1"/>
        <end position="20"/>
    </location>
</feature>
<proteinExistence type="predicted"/>
<dbReference type="AlphaFoldDB" id="A0AA41L876"/>
<dbReference type="RefSeq" id="WP_217942741.1">
    <property type="nucleotide sequence ID" value="NZ_JAHTGR010000006.1"/>
</dbReference>
<organism evidence="2 4">
    <name type="scientific">Duganella violaceipulchra</name>
    <dbReference type="NCBI Taxonomy" id="2849652"/>
    <lineage>
        <taxon>Bacteria</taxon>
        <taxon>Pseudomonadati</taxon>
        <taxon>Pseudomonadota</taxon>
        <taxon>Betaproteobacteria</taxon>
        <taxon>Burkholderiales</taxon>
        <taxon>Oxalobacteraceae</taxon>
        <taxon>Telluria group</taxon>
        <taxon>Duganella</taxon>
    </lineage>
</organism>
<reference evidence="2" key="1">
    <citation type="submission" date="2021-07" db="EMBL/GenBank/DDBJ databases">
        <title>Characterization of violacein-producing bacteria and related species.</title>
        <authorList>
            <person name="Wilson H.S."/>
            <person name="De Leon M.E."/>
        </authorList>
    </citation>
    <scope>NUCLEOTIDE SEQUENCE</scope>
    <source>
        <strain evidence="2">HSC-15S17</strain>
    </source>
</reference>
<feature type="chain" id="PRO_5041384745" evidence="1">
    <location>
        <begin position="21"/>
        <end position="210"/>
    </location>
</feature>
<evidence type="ECO:0000313" key="2">
    <source>
        <dbReference type="EMBL" id="MBV6321955.1"/>
    </source>
</evidence>
<dbReference type="EMBL" id="JAHTGR010000006">
    <property type="protein sequence ID" value="MBV6321955.1"/>
    <property type="molecule type" value="Genomic_DNA"/>
</dbReference>
<keyword evidence="1" id="KW-0732">Signal</keyword>